<feature type="transmembrane region" description="Helical" evidence="2">
    <location>
        <begin position="15"/>
        <end position="34"/>
    </location>
</feature>
<sequence length="201" mass="22302">MDFFVCHPSKGRSASLLRAVALFSLAVHCGLLLVESRRVRETGVARCFFRTGDAARDANLTPFYVPADDRQMYEEGIRDYVAQMGASNEQFSVVCTETREKDVKCELCLYNEVSEDRKHVRQGQVLDTMLLECIEGKFIQGSVMSNSQYHPICYPPPQRPTRDVTEAKGRSVNPHQQLGELGTKSAGEESCGTGNKETGGS</sequence>
<feature type="compositionally biased region" description="Basic and acidic residues" evidence="1">
    <location>
        <begin position="160"/>
        <end position="169"/>
    </location>
</feature>
<evidence type="ECO:0000256" key="1">
    <source>
        <dbReference type="SAM" id="MobiDB-lite"/>
    </source>
</evidence>
<keyword evidence="2" id="KW-1133">Transmembrane helix</keyword>
<keyword evidence="2" id="KW-0472">Membrane</keyword>
<dbReference type="VEuPathDB" id="ToxoDB:TGDOM2_313640"/>
<protein>
    <submittedName>
        <fullName evidence="3">Putative transmembrane protein</fullName>
    </submittedName>
</protein>
<dbReference type="OrthoDB" id="328542at2759"/>
<feature type="compositionally biased region" description="Polar residues" evidence="1">
    <location>
        <begin position="192"/>
        <end position="201"/>
    </location>
</feature>
<dbReference type="EMBL" id="AHZU02001006">
    <property type="protein sequence ID" value="KFG37516.1"/>
    <property type="molecule type" value="Genomic_DNA"/>
</dbReference>
<accession>A0A086JZE8</accession>
<proteinExistence type="predicted"/>
<evidence type="ECO:0000313" key="3">
    <source>
        <dbReference type="EMBL" id="KFG37516.1"/>
    </source>
</evidence>
<reference evidence="3 4" key="1">
    <citation type="submission" date="2014-02" db="EMBL/GenBank/DDBJ databases">
        <authorList>
            <person name="Sibley D."/>
            <person name="Venepally P."/>
            <person name="Karamycheva S."/>
            <person name="Hadjithomas M."/>
            <person name="Khan A."/>
            <person name="Brunk B."/>
            <person name="Roos D."/>
            <person name="Caler E."/>
            <person name="Lorenzi H."/>
        </authorList>
    </citation>
    <scope>NUCLEOTIDE SEQUENCE [LARGE SCALE GENOMIC DNA]</scope>
    <source>
        <strain evidence="3 4">GAB2-2007-GAL-DOM2</strain>
    </source>
</reference>
<evidence type="ECO:0000256" key="2">
    <source>
        <dbReference type="SAM" id="Phobius"/>
    </source>
</evidence>
<gene>
    <name evidence="3" type="ORF">TGDOM2_313640</name>
</gene>
<evidence type="ECO:0000313" key="4">
    <source>
        <dbReference type="Proteomes" id="UP000028837"/>
    </source>
</evidence>
<comment type="caution">
    <text evidence="3">The sequence shown here is derived from an EMBL/GenBank/DDBJ whole genome shotgun (WGS) entry which is preliminary data.</text>
</comment>
<name>A0A086JZE8_TOXGO</name>
<dbReference type="AlphaFoldDB" id="A0A086JZE8"/>
<dbReference type="Proteomes" id="UP000028837">
    <property type="component" value="Unassembled WGS sequence"/>
</dbReference>
<keyword evidence="2 3" id="KW-0812">Transmembrane</keyword>
<feature type="region of interest" description="Disordered" evidence="1">
    <location>
        <begin position="154"/>
        <end position="201"/>
    </location>
</feature>
<organism evidence="3 4">
    <name type="scientific">Toxoplasma gondii GAB2-2007-GAL-DOM2</name>
    <dbReference type="NCBI Taxonomy" id="1130820"/>
    <lineage>
        <taxon>Eukaryota</taxon>
        <taxon>Sar</taxon>
        <taxon>Alveolata</taxon>
        <taxon>Apicomplexa</taxon>
        <taxon>Conoidasida</taxon>
        <taxon>Coccidia</taxon>
        <taxon>Eucoccidiorida</taxon>
        <taxon>Eimeriorina</taxon>
        <taxon>Sarcocystidae</taxon>
        <taxon>Toxoplasma</taxon>
    </lineage>
</organism>